<evidence type="ECO:0000313" key="10">
    <source>
        <dbReference type="EMBL" id="KAG2461964.1"/>
    </source>
</evidence>
<dbReference type="GO" id="GO:0008061">
    <property type="term" value="F:chitin binding"/>
    <property type="evidence" value="ECO:0007669"/>
    <property type="project" value="UniProtKB-KW"/>
</dbReference>
<protein>
    <recommendedName>
        <fullName evidence="2">chitinase</fullName>
        <ecNumber evidence="2">3.2.1.14</ecNumber>
    </recommendedName>
</protein>
<keyword evidence="6" id="KW-0119">Carbohydrate metabolism</keyword>
<dbReference type="EC" id="3.2.1.14" evidence="2"/>
<evidence type="ECO:0000256" key="2">
    <source>
        <dbReference type="ARBA" id="ARBA00012729"/>
    </source>
</evidence>
<feature type="domain" description="Chitin-binding type-2" evidence="9">
    <location>
        <begin position="106"/>
        <end position="159"/>
    </location>
</feature>
<evidence type="ECO:0000256" key="6">
    <source>
        <dbReference type="ARBA" id="ARBA00023024"/>
    </source>
</evidence>
<dbReference type="AlphaFoldDB" id="A0A8X7X6K0"/>
<dbReference type="PROSITE" id="PS50940">
    <property type="entry name" value="CHIT_BIND_II"/>
    <property type="match status" value="2"/>
</dbReference>
<dbReference type="PANTHER" id="PTHR23301">
    <property type="entry name" value="CHITIN BINDING PERITROPHIN-A"/>
    <property type="match status" value="1"/>
</dbReference>
<keyword evidence="4" id="KW-0732">Signal</keyword>
<organism evidence="10 11">
    <name type="scientific">Polypterus senegalus</name>
    <name type="common">Senegal bichir</name>
    <dbReference type="NCBI Taxonomy" id="55291"/>
    <lineage>
        <taxon>Eukaryota</taxon>
        <taxon>Metazoa</taxon>
        <taxon>Chordata</taxon>
        <taxon>Craniata</taxon>
        <taxon>Vertebrata</taxon>
        <taxon>Euteleostomi</taxon>
        <taxon>Actinopterygii</taxon>
        <taxon>Polypteriformes</taxon>
        <taxon>Polypteridae</taxon>
        <taxon>Polypterus</taxon>
    </lineage>
</organism>
<dbReference type="InterPro" id="IPR036508">
    <property type="entry name" value="Chitin-bd_dom_sf"/>
</dbReference>
<evidence type="ECO:0000256" key="5">
    <source>
        <dbReference type="ARBA" id="ARBA00022737"/>
    </source>
</evidence>
<proteinExistence type="predicted"/>
<keyword evidence="6" id="KW-0146">Chitin degradation</keyword>
<accession>A0A8X7X6K0</accession>
<dbReference type="GO" id="GO:0008843">
    <property type="term" value="F:endochitinase activity"/>
    <property type="evidence" value="ECO:0007669"/>
    <property type="project" value="UniProtKB-EC"/>
</dbReference>
<dbReference type="InterPro" id="IPR051940">
    <property type="entry name" value="Chitin_bind-dev_reg"/>
</dbReference>
<dbReference type="InterPro" id="IPR002557">
    <property type="entry name" value="Chitin-bd_dom"/>
</dbReference>
<feature type="non-terminal residue" evidence="10">
    <location>
        <position position="1"/>
    </location>
</feature>
<feature type="domain" description="Chitin-binding type-2" evidence="9">
    <location>
        <begin position="40"/>
        <end position="102"/>
    </location>
</feature>
<evidence type="ECO:0000256" key="8">
    <source>
        <dbReference type="ARBA" id="ARBA00023180"/>
    </source>
</evidence>
<sequence>MNVTAKVSKPHNKVHTLSTSRHTADGCAQEIIKGLDLGSGTFCTGKQDGNYANPSNSSTYIACSNQYTYVMPCYPGLVYNAAKDWCDWPSSPATSAPSSCGSQISTSFCRTKANGNYAISSCSSSFIMCSNGLTYITPCPSNLIFNDIFKVCVFPPGSP</sequence>
<keyword evidence="3" id="KW-0147">Chitin-binding</keyword>
<evidence type="ECO:0000313" key="11">
    <source>
        <dbReference type="Proteomes" id="UP000886611"/>
    </source>
</evidence>
<dbReference type="EMBL" id="JAATIS010004098">
    <property type="protein sequence ID" value="KAG2461964.1"/>
    <property type="molecule type" value="Genomic_DNA"/>
</dbReference>
<dbReference type="GO" id="GO:0006032">
    <property type="term" value="P:chitin catabolic process"/>
    <property type="evidence" value="ECO:0007669"/>
    <property type="project" value="UniProtKB-KW"/>
</dbReference>
<keyword evidence="7" id="KW-1015">Disulfide bond</keyword>
<keyword evidence="6" id="KW-0624">Polysaccharide degradation</keyword>
<dbReference type="GO" id="GO:0005576">
    <property type="term" value="C:extracellular region"/>
    <property type="evidence" value="ECO:0007669"/>
    <property type="project" value="InterPro"/>
</dbReference>
<dbReference type="SMART" id="SM00494">
    <property type="entry name" value="ChtBD2"/>
    <property type="match status" value="2"/>
</dbReference>
<evidence type="ECO:0000259" key="9">
    <source>
        <dbReference type="PROSITE" id="PS50940"/>
    </source>
</evidence>
<evidence type="ECO:0000256" key="3">
    <source>
        <dbReference type="ARBA" id="ARBA00022669"/>
    </source>
</evidence>
<evidence type="ECO:0000256" key="1">
    <source>
        <dbReference type="ARBA" id="ARBA00000822"/>
    </source>
</evidence>
<comment type="catalytic activity">
    <reaction evidence="1">
        <text>Random endo-hydrolysis of N-acetyl-beta-D-glucosaminide (1-&gt;4)-beta-linkages in chitin and chitodextrins.</text>
        <dbReference type="EC" id="3.2.1.14"/>
    </reaction>
</comment>
<name>A0A8X7X6K0_POLSE</name>
<dbReference type="Pfam" id="PF01607">
    <property type="entry name" value="CBM_14"/>
    <property type="match status" value="2"/>
</dbReference>
<keyword evidence="5" id="KW-0677">Repeat</keyword>
<dbReference type="Gene3D" id="3.20.20.80">
    <property type="entry name" value="Glycosidases"/>
    <property type="match status" value="2"/>
</dbReference>
<dbReference type="PANTHER" id="PTHR23301:SF0">
    <property type="entry name" value="CHITIN-BINDING TYPE-2 DOMAIN-CONTAINING PROTEIN-RELATED"/>
    <property type="match status" value="1"/>
</dbReference>
<gene>
    <name evidence="10" type="primary">Cpg2</name>
    <name evidence="10" type="ORF">GTO96_0018669</name>
</gene>
<feature type="non-terminal residue" evidence="10">
    <location>
        <position position="159"/>
    </location>
</feature>
<evidence type="ECO:0000256" key="4">
    <source>
        <dbReference type="ARBA" id="ARBA00022729"/>
    </source>
</evidence>
<keyword evidence="11" id="KW-1185">Reference proteome</keyword>
<keyword evidence="8" id="KW-0325">Glycoprotein</keyword>
<reference evidence="10 11" key="1">
    <citation type="journal article" date="2021" name="Cell">
        <title>Tracing the genetic footprints of vertebrate landing in non-teleost ray-finned fishes.</title>
        <authorList>
            <person name="Bi X."/>
            <person name="Wang K."/>
            <person name="Yang L."/>
            <person name="Pan H."/>
            <person name="Jiang H."/>
            <person name="Wei Q."/>
            <person name="Fang M."/>
            <person name="Yu H."/>
            <person name="Zhu C."/>
            <person name="Cai Y."/>
            <person name="He Y."/>
            <person name="Gan X."/>
            <person name="Zeng H."/>
            <person name="Yu D."/>
            <person name="Zhu Y."/>
            <person name="Jiang H."/>
            <person name="Qiu Q."/>
            <person name="Yang H."/>
            <person name="Zhang Y.E."/>
            <person name="Wang W."/>
            <person name="Zhu M."/>
            <person name="He S."/>
            <person name="Zhang G."/>
        </authorList>
    </citation>
    <scope>NUCLEOTIDE SEQUENCE [LARGE SCALE GENOMIC DNA]</scope>
    <source>
        <strain evidence="10">Bchr_013</strain>
    </source>
</reference>
<evidence type="ECO:0000256" key="7">
    <source>
        <dbReference type="ARBA" id="ARBA00023157"/>
    </source>
</evidence>
<comment type="caution">
    <text evidence="10">The sequence shown here is derived from an EMBL/GenBank/DDBJ whole genome shotgun (WGS) entry which is preliminary data.</text>
</comment>
<dbReference type="SUPFAM" id="SSF57625">
    <property type="entry name" value="Invertebrate chitin-binding proteins"/>
    <property type="match status" value="2"/>
</dbReference>
<dbReference type="Proteomes" id="UP000886611">
    <property type="component" value="Unassembled WGS sequence"/>
</dbReference>